<dbReference type="SUPFAM" id="SSF55729">
    <property type="entry name" value="Acyl-CoA N-acyltransferases (Nat)"/>
    <property type="match status" value="1"/>
</dbReference>
<protein>
    <recommendedName>
        <fullName evidence="1">N-acetyltransferase domain-containing protein</fullName>
    </recommendedName>
</protein>
<dbReference type="Pfam" id="PF00583">
    <property type="entry name" value="Acetyltransf_1"/>
    <property type="match status" value="1"/>
</dbReference>
<gene>
    <name evidence="2" type="ORF">S01H4_31742</name>
</gene>
<dbReference type="InterPro" id="IPR000182">
    <property type="entry name" value="GNAT_dom"/>
</dbReference>
<dbReference type="Gene3D" id="3.40.630.30">
    <property type="match status" value="1"/>
</dbReference>
<dbReference type="InterPro" id="IPR016181">
    <property type="entry name" value="Acyl_CoA_acyltransferase"/>
</dbReference>
<dbReference type="AlphaFoldDB" id="X1AJC2"/>
<dbReference type="CDD" id="cd04301">
    <property type="entry name" value="NAT_SF"/>
    <property type="match status" value="1"/>
</dbReference>
<dbReference type="GO" id="GO:0016747">
    <property type="term" value="F:acyltransferase activity, transferring groups other than amino-acyl groups"/>
    <property type="evidence" value="ECO:0007669"/>
    <property type="project" value="InterPro"/>
</dbReference>
<dbReference type="EMBL" id="BART01016517">
    <property type="protein sequence ID" value="GAG82720.1"/>
    <property type="molecule type" value="Genomic_DNA"/>
</dbReference>
<organism evidence="2">
    <name type="scientific">marine sediment metagenome</name>
    <dbReference type="NCBI Taxonomy" id="412755"/>
    <lineage>
        <taxon>unclassified sequences</taxon>
        <taxon>metagenomes</taxon>
        <taxon>ecological metagenomes</taxon>
    </lineage>
</organism>
<proteinExistence type="predicted"/>
<accession>X1AJC2</accession>
<comment type="caution">
    <text evidence="2">The sequence shown here is derived from an EMBL/GenBank/DDBJ whole genome shotgun (WGS) entry which is preliminary data.</text>
</comment>
<feature type="domain" description="N-acetyltransferase" evidence="1">
    <location>
        <begin position="15"/>
        <end position="102"/>
    </location>
</feature>
<evidence type="ECO:0000313" key="2">
    <source>
        <dbReference type="EMBL" id="GAG82720.1"/>
    </source>
</evidence>
<reference evidence="2" key="1">
    <citation type="journal article" date="2014" name="Front. Microbiol.">
        <title>High frequency of phylogenetically diverse reductive dehalogenase-homologous genes in deep subseafloor sedimentary metagenomes.</title>
        <authorList>
            <person name="Kawai M."/>
            <person name="Futagami T."/>
            <person name="Toyoda A."/>
            <person name="Takaki Y."/>
            <person name="Nishi S."/>
            <person name="Hori S."/>
            <person name="Arai W."/>
            <person name="Tsubouchi T."/>
            <person name="Morono Y."/>
            <person name="Uchiyama I."/>
            <person name="Ito T."/>
            <person name="Fujiyama A."/>
            <person name="Inagaki F."/>
            <person name="Takami H."/>
        </authorList>
    </citation>
    <scope>NUCLEOTIDE SEQUENCE</scope>
    <source>
        <strain evidence="2">Expedition CK06-06</strain>
    </source>
</reference>
<name>X1AJC2_9ZZZZ</name>
<sequence length="126" mass="14265">QQIQQFANVDWSEQMSIVGVINEDETSREQIVAMGNYYVLPEGDNVIFPPGSLAEVSILVLDQFQNRGIGKFLLDFLGQIAKSYGLRGFIAEVLIENTKTMHIIESSRFKVIRKMGDGIYEVKMTF</sequence>
<feature type="non-terminal residue" evidence="2">
    <location>
        <position position="1"/>
    </location>
</feature>
<evidence type="ECO:0000259" key="1">
    <source>
        <dbReference type="Pfam" id="PF00583"/>
    </source>
</evidence>